<sequence>MGDGVSQDWARECWSRCKPTEFLNLSHGMGERGVSVGPC</sequence>
<comment type="caution">
    <text evidence="1">The sequence shown here is derived from an EMBL/GenBank/DDBJ whole genome shotgun (WGS) entry which is preliminary data.</text>
</comment>
<keyword evidence="2" id="KW-1185">Reference proteome</keyword>
<protein>
    <submittedName>
        <fullName evidence="1">Uncharacterized protein</fullName>
    </submittedName>
</protein>
<organism evidence="1 2">
    <name type="scientific">Trichinella nativa</name>
    <dbReference type="NCBI Taxonomy" id="6335"/>
    <lineage>
        <taxon>Eukaryota</taxon>
        <taxon>Metazoa</taxon>
        <taxon>Ecdysozoa</taxon>
        <taxon>Nematoda</taxon>
        <taxon>Enoplea</taxon>
        <taxon>Dorylaimia</taxon>
        <taxon>Trichinellida</taxon>
        <taxon>Trichinellidae</taxon>
        <taxon>Trichinella</taxon>
    </lineage>
</organism>
<accession>A0A0V1KJF1</accession>
<dbReference type="AlphaFoldDB" id="A0A0V1KJF1"/>
<dbReference type="EMBL" id="JYDW01001579">
    <property type="protein sequence ID" value="KRZ47013.1"/>
    <property type="molecule type" value="Genomic_DNA"/>
</dbReference>
<name>A0A0V1KJF1_9BILA</name>
<proteinExistence type="predicted"/>
<dbReference type="Proteomes" id="UP000054721">
    <property type="component" value="Unassembled WGS sequence"/>
</dbReference>
<gene>
    <name evidence="1" type="ORF">T02_3302</name>
</gene>
<reference evidence="1 2" key="1">
    <citation type="submission" date="2015-05" db="EMBL/GenBank/DDBJ databases">
        <title>Evolution of Trichinella species and genotypes.</title>
        <authorList>
            <person name="Korhonen P.K."/>
            <person name="Edoardo P."/>
            <person name="Giuseppe L.R."/>
            <person name="Gasser R.B."/>
        </authorList>
    </citation>
    <scope>NUCLEOTIDE SEQUENCE [LARGE SCALE GENOMIC DNA]</scope>
    <source>
        <strain evidence="1">ISS10</strain>
    </source>
</reference>
<evidence type="ECO:0000313" key="1">
    <source>
        <dbReference type="EMBL" id="KRZ47013.1"/>
    </source>
</evidence>
<evidence type="ECO:0000313" key="2">
    <source>
        <dbReference type="Proteomes" id="UP000054721"/>
    </source>
</evidence>